<dbReference type="CDD" id="cd12797">
    <property type="entry name" value="M23_peptidase"/>
    <property type="match status" value="1"/>
</dbReference>
<dbReference type="InterPro" id="IPR050570">
    <property type="entry name" value="Cell_wall_metabolism_enzyme"/>
</dbReference>
<dbReference type="Gene3D" id="2.70.70.10">
    <property type="entry name" value="Glucose Permease (Domain IIA)"/>
    <property type="match status" value="1"/>
</dbReference>
<gene>
    <name evidence="4" type="ORF">MNBD_DELTA03-325</name>
</gene>
<dbReference type="Pfam" id="PF01551">
    <property type="entry name" value="Peptidase_M23"/>
    <property type="match status" value="1"/>
</dbReference>
<dbReference type="InterPro" id="IPR016047">
    <property type="entry name" value="M23ase_b-sheet_dom"/>
</dbReference>
<keyword evidence="1" id="KW-0732">Signal</keyword>
<sequence>MIRLVALTIISFISFFGLNASLAAAAGGNTTPTAKLNRIRAAMASQQQKVKESGIQSFNLEQELKKIDLHLRVEGQKLRDIQQKLNRQEDYLQAKEQETKLIVRQKEAIKKHVKRRLAAFFKMGGVTLVNAVFAAHSLSEAINTREEFRFMLRHDRKIIERYRTRISLLREALRNITASKNKILEIIKEKQAQEQQLIDSRMKRQKLLNRVRLQKDLYQQALREMAAGAASLEAKINKSRVPMIRARRRKISRAHRSQRRHTILKSGFAAMKGRLAPPVSGKINRFFGSQNGKFGLKINFPGLDFTPAGDLKVRAVFAGKIIFAGYLAAYGNTVIIDHGQQYYTLLSGLAAIYKKTGDVVQGAEVIGLAGGDGLLHQGLHFELRYGSIPINPLPWLTGSWKTAPGENSGARGKTKATDKPATTKP</sequence>
<protein>
    <recommendedName>
        <fullName evidence="3">M23ase beta-sheet core domain-containing protein</fullName>
    </recommendedName>
</protein>
<evidence type="ECO:0000259" key="3">
    <source>
        <dbReference type="Pfam" id="PF01551"/>
    </source>
</evidence>
<dbReference type="PANTHER" id="PTHR21666">
    <property type="entry name" value="PEPTIDASE-RELATED"/>
    <property type="match status" value="1"/>
</dbReference>
<feature type="region of interest" description="Disordered" evidence="2">
    <location>
        <begin position="402"/>
        <end position="425"/>
    </location>
</feature>
<dbReference type="Gene3D" id="6.10.250.3150">
    <property type="match status" value="1"/>
</dbReference>
<reference evidence="4" key="1">
    <citation type="submission" date="2018-06" db="EMBL/GenBank/DDBJ databases">
        <authorList>
            <person name="Zhirakovskaya E."/>
        </authorList>
    </citation>
    <scope>NUCLEOTIDE SEQUENCE</scope>
</reference>
<dbReference type="PANTHER" id="PTHR21666:SF289">
    <property type="entry name" value="L-ALA--D-GLU ENDOPEPTIDASE"/>
    <property type="match status" value="1"/>
</dbReference>
<evidence type="ECO:0000256" key="1">
    <source>
        <dbReference type="ARBA" id="ARBA00022729"/>
    </source>
</evidence>
<proteinExistence type="predicted"/>
<evidence type="ECO:0000256" key="2">
    <source>
        <dbReference type="SAM" id="MobiDB-lite"/>
    </source>
</evidence>
<evidence type="ECO:0000313" key="4">
    <source>
        <dbReference type="EMBL" id="VAW35952.1"/>
    </source>
</evidence>
<dbReference type="GO" id="GO:0004222">
    <property type="term" value="F:metalloendopeptidase activity"/>
    <property type="evidence" value="ECO:0007669"/>
    <property type="project" value="TreeGrafter"/>
</dbReference>
<organism evidence="4">
    <name type="scientific">hydrothermal vent metagenome</name>
    <dbReference type="NCBI Taxonomy" id="652676"/>
    <lineage>
        <taxon>unclassified sequences</taxon>
        <taxon>metagenomes</taxon>
        <taxon>ecological metagenomes</taxon>
    </lineage>
</organism>
<dbReference type="SUPFAM" id="SSF51261">
    <property type="entry name" value="Duplicated hybrid motif"/>
    <property type="match status" value="1"/>
</dbReference>
<feature type="domain" description="M23ase beta-sheet core" evidence="3">
    <location>
        <begin position="302"/>
        <end position="392"/>
    </location>
</feature>
<dbReference type="EMBL" id="UOEX01000148">
    <property type="protein sequence ID" value="VAW35952.1"/>
    <property type="molecule type" value="Genomic_DNA"/>
</dbReference>
<name>A0A3B0VAT0_9ZZZZ</name>
<dbReference type="InterPro" id="IPR011055">
    <property type="entry name" value="Dup_hybrid_motif"/>
</dbReference>
<accession>A0A3B0VAT0</accession>
<dbReference type="AlphaFoldDB" id="A0A3B0VAT0"/>